<proteinExistence type="predicted"/>
<organism evidence="1 2">
    <name type="scientific">Richelia sinica FACHB-800</name>
    <dbReference type="NCBI Taxonomy" id="1357546"/>
    <lineage>
        <taxon>Bacteria</taxon>
        <taxon>Bacillati</taxon>
        <taxon>Cyanobacteriota</taxon>
        <taxon>Cyanophyceae</taxon>
        <taxon>Nostocales</taxon>
        <taxon>Nostocaceae</taxon>
        <taxon>Richelia</taxon>
    </lineage>
</organism>
<sequence>MINAPLDRTATATNNDLSIDTANITITVLATEELTEEEERDRLHLERQVERAFYEAGKALRELRDRRLYRNSHKTFDEYCKDRFSYNRSRSYQLIDAAGIVDNLRECPQIVDILPTAEGQVRPLTKLEAEEQVDCWQEAVEAAGGKVPSGRIVKSIVDKIREKTNLPNPYHLGEVCQILPKDNPELKGKSGCWGIITHVGNFSCTITTWDGEYTVKIENLKYLNYSGADCEYMQQLCQRLVRLHQATGNRDAAVGWLLSGLGKQNQPFLTPLQEKLLAVVEEEYGLS</sequence>
<protein>
    <submittedName>
        <fullName evidence="1">Uncharacterized protein</fullName>
    </submittedName>
</protein>
<dbReference type="RefSeq" id="WP_190606763.1">
    <property type="nucleotide sequence ID" value="NZ_CP021056.1"/>
</dbReference>
<dbReference type="KEGG" id="rsin:B6N60_04867"/>
<dbReference type="AlphaFoldDB" id="A0A975TC75"/>
<evidence type="ECO:0000313" key="2">
    <source>
        <dbReference type="Proteomes" id="UP000683511"/>
    </source>
</evidence>
<accession>A0A975TC75</accession>
<dbReference type="EMBL" id="CP021056">
    <property type="protein sequence ID" value="QXE26136.1"/>
    <property type="molecule type" value="Genomic_DNA"/>
</dbReference>
<evidence type="ECO:0000313" key="1">
    <source>
        <dbReference type="EMBL" id="QXE26136.1"/>
    </source>
</evidence>
<name>A0A975TC75_9NOST</name>
<gene>
    <name evidence="1" type="ORF">B6N60_04867</name>
</gene>
<reference evidence="1" key="1">
    <citation type="submission" date="2017-04" db="EMBL/GenBank/DDBJ databases">
        <title>Genome deletions in a multicellular cyanobacterial endosymbiont for morphological adaptation in marine diatoms.</title>
        <authorList>
            <person name="Wang Y."/>
            <person name="Gao H."/>
            <person name="Li R."/>
            <person name="Xu X."/>
        </authorList>
    </citation>
    <scope>NUCLEOTIDE SEQUENCE</scope>
    <source>
        <strain evidence="1">FACHB 800</strain>
    </source>
</reference>
<dbReference type="Proteomes" id="UP000683511">
    <property type="component" value="Chromosome"/>
</dbReference>
<keyword evidence="2" id="KW-1185">Reference proteome</keyword>